<evidence type="ECO:0000259" key="2">
    <source>
        <dbReference type="PROSITE" id="PS51166"/>
    </source>
</evidence>
<feature type="compositionally biased region" description="Low complexity" evidence="1">
    <location>
        <begin position="45"/>
        <end position="54"/>
    </location>
</feature>
<dbReference type="FunFam" id="2.60.40.10:FF:000552">
    <property type="entry name" value="Related to glucoamylase"/>
    <property type="match status" value="1"/>
</dbReference>
<feature type="domain" description="CBM20" evidence="2">
    <location>
        <begin position="184"/>
        <end position="286"/>
    </location>
</feature>
<gene>
    <name evidence="3" type="ORF">PVAP13_5NG107300</name>
</gene>
<dbReference type="Proteomes" id="UP000823388">
    <property type="component" value="Chromosome 5N"/>
</dbReference>
<dbReference type="InterPro" id="IPR013784">
    <property type="entry name" value="Carb-bd-like_fold"/>
</dbReference>
<organism evidence="3 4">
    <name type="scientific">Panicum virgatum</name>
    <name type="common">Blackwell switchgrass</name>
    <dbReference type="NCBI Taxonomy" id="38727"/>
    <lineage>
        <taxon>Eukaryota</taxon>
        <taxon>Viridiplantae</taxon>
        <taxon>Streptophyta</taxon>
        <taxon>Embryophyta</taxon>
        <taxon>Tracheophyta</taxon>
        <taxon>Spermatophyta</taxon>
        <taxon>Magnoliopsida</taxon>
        <taxon>Liliopsida</taxon>
        <taxon>Poales</taxon>
        <taxon>Poaceae</taxon>
        <taxon>PACMAD clade</taxon>
        <taxon>Panicoideae</taxon>
        <taxon>Panicodae</taxon>
        <taxon>Paniceae</taxon>
        <taxon>Panicinae</taxon>
        <taxon>Panicum</taxon>
        <taxon>Panicum sect. Hiantes</taxon>
    </lineage>
</organism>
<dbReference type="PANTHER" id="PTHR15048">
    <property type="entry name" value="STARCH-BINDING DOMAIN-CONTAINING PROTEIN 1"/>
    <property type="match status" value="1"/>
</dbReference>
<comment type="caution">
    <text evidence="3">The sequence shown here is derived from an EMBL/GenBank/DDBJ whole genome shotgun (WGS) entry which is preliminary data.</text>
</comment>
<feature type="region of interest" description="Disordered" evidence="1">
    <location>
        <begin position="1"/>
        <end position="56"/>
    </location>
</feature>
<dbReference type="CDD" id="cd05467">
    <property type="entry name" value="CBM20"/>
    <property type="match status" value="1"/>
</dbReference>
<reference evidence="3 4" key="1">
    <citation type="submission" date="2020-05" db="EMBL/GenBank/DDBJ databases">
        <title>WGS assembly of Panicum virgatum.</title>
        <authorList>
            <person name="Lovell J.T."/>
            <person name="Jenkins J."/>
            <person name="Shu S."/>
            <person name="Juenger T.E."/>
            <person name="Schmutz J."/>
        </authorList>
    </citation>
    <scope>NUCLEOTIDE SEQUENCE [LARGE SCALE GENOMIC DNA]</scope>
    <source>
        <strain evidence="4">cv. AP13</strain>
    </source>
</reference>
<dbReference type="OrthoDB" id="550577at2759"/>
<evidence type="ECO:0000313" key="4">
    <source>
        <dbReference type="Proteomes" id="UP000823388"/>
    </source>
</evidence>
<dbReference type="GO" id="GO:2001070">
    <property type="term" value="F:starch binding"/>
    <property type="evidence" value="ECO:0007669"/>
    <property type="project" value="InterPro"/>
</dbReference>
<dbReference type="AlphaFoldDB" id="A0A8T0S9G7"/>
<dbReference type="GO" id="GO:0016020">
    <property type="term" value="C:membrane"/>
    <property type="evidence" value="ECO:0007669"/>
    <property type="project" value="TreeGrafter"/>
</dbReference>
<protein>
    <recommendedName>
        <fullName evidence="2">CBM20 domain-containing protein</fullName>
    </recommendedName>
</protein>
<name>A0A8T0S9G7_PANVG</name>
<dbReference type="PANTHER" id="PTHR15048:SF0">
    <property type="entry name" value="STARCH-BINDING DOMAIN-CONTAINING PROTEIN 1"/>
    <property type="match status" value="1"/>
</dbReference>
<dbReference type="InterPro" id="IPR013783">
    <property type="entry name" value="Ig-like_fold"/>
</dbReference>
<keyword evidence="4" id="KW-1185">Reference proteome</keyword>
<dbReference type="SUPFAM" id="SSF49452">
    <property type="entry name" value="Starch-binding domain-like"/>
    <property type="match status" value="1"/>
</dbReference>
<evidence type="ECO:0000313" key="3">
    <source>
        <dbReference type="EMBL" id="KAG2593069.1"/>
    </source>
</evidence>
<dbReference type="EMBL" id="CM029046">
    <property type="protein sequence ID" value="KAG2593069.1"/>
    <property type="molecule type" value="Genomic_DNA"/>
</dbReference>
<dbReference type="SMART" id="SM01065">
    <property type="entry name" value="CBM_2"/>
    <property type="match status" value="1"/>
</dbReference>
<dbReference type="PROSITE" id="PS51166">
    <property type="entry name" value="CBM20"/>
    <property type="match status" value="1"/>
</dbReference>
<proteinExistence type="predicted"/>
<dbReference type="InterPro" id="IPR002044">
    <property type="entry name" value="CBM20"/>
</dbReference>
<sequence>MGGGRPRPGRELTDTVTTTTQPHSLTATPRDRRATHVKKPRRSGQSAAAPQASPLPCVTPTAGCSSLGSAGAGWPPCVRPPSPKPMEAAAAVARRAGLLARARPGSRPRARAWERVVVGVGSAPSAARRRPLVASLGVGLPLPAQSSRGEHAVALEVREDEDEANSIVPAGNLPHPGTDEIAPVPGAKTVRVKFVLKKRCAFGQQFLVVGDDPALGLWDPSKATALDWSEDHVWTAKTDLPANELIEFKFLLRDASGHVCWQHGANRTLETTETTNILVVYEDWDHAMKQEVSEEEELSTGLEDVMFQDDLAGSNGATLAHNNVTTDENLKNKVAAVVADAPLQVVANETNQPQLILDKDQTVLEELRGEAKTVAQKGSNGDGTSLCQEGAQLANRPPSILENDLAWAGKAMHQVLRILGFQIGTTKT</sequence>
<evidence type="ECO:0000256" key="1">
    <source>
        <dbReference type="SAM" id="MobiDB-lite"/>
    </source>
</evidence>
<accession>A0A8T0S9G7</accession>
<dbReference type="Gene3D" id="2.60.40.10">
    <property type="entry name" value="Immunoglobulins"/>
    <property type="match status" value="1"/>
</dbReference>
<feature type="compositionally biased region" description="Polar residues" evidence="1">
    <location>
        <begin position="14"/>
        <end position="27"/>
    </location>
</feature>
<dbReference type="Pfam" id="PF00686">
    <property type="entry name" value="CBM_20"/>
    <property type="match status" value="1"/>
</dbReference>